<comment type="caution">
    <text evidence="2">The sequence shown here is derived from an EMBL/GenBank/DDBJ whole genome shotgun (WGS) entry which is preliminary data.</text>
</comment>
<keyword evidence="1" id="KW-1133">Transmembrane helix</keyword>
<feature type="transmembrane region" description="Helical" evidence="1">
    <location>
        <begin position="127"/>
        <end position="146"/>
    </location>
</feature>
<keyword evidence="1" id="KW-0812">Transmembrane</keyword>
<protein>
    <recommendedName>
        <fullName evidence="4">RDD family protein</fullName>
    </recommendedName>
</protein>
<keyword evidence="3" id="KW-1185">Reference proteome</keyword>
<accession>A0ABP3WPY3</accession>
<evidence type="ECO:0000256" key="1">
    <source>
        <dbReference type="SAM" id="Phobius"/>
    </source>
</evidence>
<organism evidence="2 3">
    <name type="scientific">Aliiglaciecola litoralis</name>
    <dbReference type="NCBI Taxonomy" id="582857"/>
    <lineage>
        <taxon>Bacteria</taxon>
        <taxon>Pseudomonadati</taxon>
        <taxon>Pseudomonadota</taxon>
        <taxon>Gammaproteobacteria</taxon>
        <taxon>Alteromonadales</taxon>
        <taxon>Alteromonadaceae</taxon>
        <taxon>Aliiglaciecola</taxon>
    </lineage>
</organism>
<evidence type="ECO:0008006" key="4">
    <source>
        <dbReference type="Google" id="ProtNLM"/>
    </source>
</evidence>
<dbReference type="RefSeq" id="WP_343857764.1">
    <property type="nucleotide sequence ID" value="NZ_BAAAFD010000002.1"/>
</dbReference>
<dbReference type="Proteomes" id="UP001500359">
    <property type="component" value="Unassembled WGS sequence"/>
</dbReference>
<reference evidence="3" key="1">
    <citation type="journal article" date="2019" name="Int. J. Syst. Evol. Microbiol.">
        <title>The Global Catalogue of Microorganisms (GCM) 10K type strain sequencing project: providing services to taxonomists for standard genome sequencing and annotation.</title>
        <authorList>
            <consortium name="The Broad Institute Genomics Platform"/>
            <consortium name="The Broad Institute Genome Sequencing Center for Infectious Disease"/>
            <person name="Wu L."/>
            <person name="Ma J."/>
        </authorList>
    </citation>
    <scope>NUCLEOTIDE SEQUENCE [LARGE SCALE GENOMIC DNA]</scope>
    <source>
        <strain evidence="3">JCM 15896</strain>
    </source>
</reference>
<sequence>MSNNMSNEPDNLDKLWQQQQTTTIDVKALSRQWKLTRIKQYMYSLMDAMALMLFPLVIYFFPKELSTFEFVWLSGLFALMTGWFVFIVWLRRFSLGFDDGGTSTQDFVYRMKMQYRQNIRIAHYNKLLCWVVPVVFLTYIVVAYLGEYVSPDVLWRKSKLLFVTSLVFLPATWIWAHKREQKFKRLLADFDARWVA</sequence>
<feature type="transmembrane region" description="Helical" evidence="1">
    <location>
        <begin position="41"/>
        <end position="61"/>
    </location>
</feature>
<evidence type="ECO:0000313" key="2">
    <source>
        <dbReference type="EMBL" id="GAA0855034.1"/>
    </source>
</evidence>
<feature type="transmembrane region" description="Helical" evidence="1">
    <location>
        <begin position="158"/>
        <end position="176"/>
    </location>
</feature>
<name>A0ABP3WPY3_9ALTE</name>
<proteinExistence type="predicted"/>
<keyword evidence="1" id="KW-0472">Membrane</keyword>
<gene>
    <name evidence="2" type="ORF">GCM10009114_12990</name>
</gene>
<feature type="transmembrane region" description="Helical" evidence="1">
    <location>
        <begin position="67"/>
        <end position="90"/>
    </location>
</feature>
<evidence type="ECO:0000313" key="3">
    <source>
        <dbReference type="Proteomes" id="UP001500359"/>
    </source>
</evidence>
<dbReference type="EMBL" id="BAAAFD010000002">
    <property type="protein sequence ID" value="GAA0855034.1"/>
    <property type="molecule type" value="Genomic_DNA"/>
</dbReference>